<proteinExistence type="predicted"/>
<name>A0A2R6NZ64_9APHY</name>
<evidence type="ECO:0000313" key="2">
    <source>
        <dbReference type="EMBL" id="PSR81034.1"/>
    </source>
</evidence>
<dbReference type="InterPro" id="IPR046522">
    <property type="entry name" value="DUF6699"/>
</dbReference>
<gene>
    <name evidence="2" type="ORF">PHLCEN_2v6565</name>
</gene>
<organism evidence="2 3">
    <name type="scientific">Hermanssonia centrifuga</name>
    <dbReference type="NCBI Taxonomy" id="98765"/>
    <lineage>
        <taxon>Eukaryota</taxon>
        <taxon>Fungi</taxon>
        <taxon>Dikarya</taxon>
        <taxon>Basidiomycota</taxon>
        <taxon>Agaricomycotina</taxon>
        <taxon>Agaricomycetes</taxon>
        <taxon>Polyporales</taxon>
        <taxon>Meruliaceae</taxon>
        <taxon>Hermanssonia</taxon>
    </lineage>
</organism>
<evidence type="ECO:0000259" key="1">
    <source>
        <dbReference type="Pfam" id="PF20415"/>
    </source>
</evidence>
<dbReference type="EMBL" id="MLYV02000629">
    <property type="protein sequence ID" value="PSR81034.1"/>
    <property type="molecule type" value="Genomic_DNA"/>
</dbReference>
<dbReference type="OrthoDB" id="3251728at2759"/>
<keyword evidence="3" id="KW-1185">Reference proteome</keyword>
<dbReference type="Pfam" id="PF20415">
    <property type="entry name" value="DUF6699"/>
    <property type="match status" value="1"/>
</dbReference>
<comment type="caution">
    <text evidence="2">The sequence shown here is derived from an EMBL/GenBank/DDBJ whole genome shotgun (WGS) entry which is preliminary data.</text>
</comment>
<dbReference type="STRING" id="98765.A0A2R6NZ64"/>
<protein>
    <recommendedName>
        <fullName evidence="1">DUF6699 domain-containing protein</fullName>
    </recommendedName>
</protein>
<dbReference type="AlphaFoldDB" id="A0A2R6NZ64"/>
<sequence length="323" mass="36583">MAYAYQPYMIPTPYLWPYYQQPSVSPFIPPQQFPPTPNAGTSSRRVHFEDEDVFHTGRARPPSWHAGMMGTAPAPNPAPFPSPPFVYTPLPSVVPLGPPAPGYYNHHRRRSDGALPQPGWISIPTWMVYPQPQTPPPQLNPLLSGEMQQAVLLFDLSQNAYNPLRMTSPQATSGTPLSREELSQTATYPGATRMVITCDEIPQWRVVLEPYEERPSNAGYLGVPTDSRSAAPITVHDVLFAIHKMLQRQISHRDWVDLSSDRATSVARAYTRRCRTFPTTQAFEESQGVRRVDYLLDKYYFKGLMRPRGEQGFENMRLLVGRR</sequence>
<evidence type="ECO:0000313" key="3">
    <source>
        <dbReference type="Proteomes" id="UP000186601"/>
    </source>
</evidence>
<dbReference type="Proteomes" id="UP000186601">
    <property type="component" value="Unassembled WGS sequence"/>
</dbReference>
<accession>A0A2R6NZ64</accession>
<feature type="domain" description="DUF6699" evidence="1">
    <location>
        <begin position="154"/>
        <end position="307"/>
    </location>
</feature>
<reference evidence="2 3" key="1">
    <citation type="submission" date="2018-02" db="EMBL/GenBank/DDBJ databases">
        <title>Genome sequence of the basidiomycete white-rot fungus Phlebia centrifuga.</title>
        <authorList>
            <person name="Granchi Z."/>
            <person name="Peng M."/>
            <person name="de Vries R.P."/>
            <person name="Hilden K."/>
            <person name="Makela M.R."/>
            <person name="Grigoriev I."/>
            <person name="Riley R."/>
        </authorList>
    </citation>
    <scope>NUCLEOTIDE SEQUENCE [LARGE SCALE GENOMIC DNA]</scope>
    <source>
        <strain evidence="2 3">FBCC195</strain>
    </source>
</reference>